<name>A0A5B7H1H4_PORTR</name>
<dbReference type="AlphaFoldDB" id="A0A5B7H1H4"/>
<organism evidence="1 2">
    <name type="scientific">Portunus trituberculatus</name>
    <name type="common">Swimming crab</name>
    <name type="synonym">Neptunus trituberculatus</name>
    <dbReference type="NCBI Taxonomy" id="210409"/>
    <lineage>
        <taxon>Eukaryota</taxon>
        <taxon>Metazoa</taxon>
        <taxon>Ecdysozoa</taxon>
        <taxon>Arthropoda</taxon>
        <taxon>Crustacea</taxon>
        <taxon>Multicrustacea</taxon>
        <taxon>Malacostraca</taxon>
        <taxon>Eumalacostraca</taxon>
        <taxon>Eucarida</taxon>
        <taxon>Decapoda</taxon>
        <taxon>Pleocyemata</taxon>
        <taxon>Brachyura</taxon>
        <taxon>Eubrachyura</taxon>
        <taxon>Portunoidea</taxon>
        <taxon>Portunidae</taxon>
        <taxon>Portuninae</taxon>
        <taxon>Portunus</taxon>
    </lineage>
</organism>
<sequence length="70" mass="7657">MYLVTSVALVPAPGEVGEGPRHCFFANSPHQPSPASQPGFVDTRSYNKCLGYMRNKNYTSGVKLFPILVI</sequence>
<evidence type="ECO:0000313" key="2">
    <source>
        <dbReference type="Proteomes" id="UP000324222"/>
    </source>
</evidence>
<protein>
    <submittedName>
        <fullName evidence="1">Uncharacterized protein</fullName>
    </submittedName>
</protein>
<proteinExistence type="predicted"/>
<dbReference type="EMBL" id="VSRR010021172">
    <property type="protein sequence ID" value="MPC63706.1"/>
    <property type="molecule type" value="Genomic_DNA"/>
</dbReference>
<keyword evidence="2" id="KW-1185">Reference proteome</keyword>
<reference evidence="1 2" key="1">
    <citation type="submission" date="2019-05" db="EMBL/GenBank/DDBJ databases">
        <title>Another draft genome of Portunus trituberculatus and its Hox gene families provides insights of decapod evolution.</title>
        <authorList>
            <person name="Jeong J.-H."/>
            <person name="Song I."/>
            <person name="Kim S."/>
            <person name="Choi T."/>
            <person name="Kim D."/>
            <person name="Ryu S."/>
            <person name="Kim W."/>
        </authorList>
    </citation>
    <scope>NUCLEOTIDE SEQUENCE [LARGE SCALE GENOMIC DNA]</scope>
    <source>
        <tissue evidence="1">Muscle</tissue>
    </source>
</reference>
<accession>A0A5B7H1H4</accession>
<dbReference type="Proteomes" id="UP000324222">
    <property type="component" value="Unassembled WGS sequence"/>
</dbReference>
<evidence type="ECO:0000313" key="1">
    <source>
        <dbReference type="EMBL" id="MPC63706.1"/>
    </source>
</evidence>
<gene>
    <name evidence="1" type="ORF">E2C01_057808</name>
</gene>
<comment type="caution">
    <text evidence="1">The sequence shown here is derived from an EMBL/GenBank/DDBJ whole genome shotgun (WGS) entry which is preliminary data.</text>
</comment>